<evidence type="ECO:0000313" key="3">
    <source>
        <dbReference type="EMBL" id="CAJ0961552.1"/>
    </source>
</evidence>
<feature type="domain" description="Interferon regulatory factor-3" evidence="2">
    <location>
        <begin position="1"/>
        <end position="83"/>
    </location>
</feature>
<dbReference type="InterPro" id="IPR017855">
    <property type="entry name" value="SMAD-like_dom_sf"/>
</dbReference>
<proteinExistence type="predicted"/>
<dbReference type="SUPFAM" id="SSF49879">
    <property type="entry name" value="SMAD/FHA domain"/>
    <property type="match status" value="1"/>
</dbReference>
<keyword evidence="4" id="KW-1185">Reference proteome</keyword>
<dbReference type="SMART" id="SM01243">
    <property type="entry name" value="IRF-3"/>
    <property type="match status" value="1"/>
</dbReference>
<dbReference type="Pfam" id="PF10401">
    <property type="entry name" value="IRF-3"/>
    <property type="match status" value="1"/>
</dbReference>
<dbReference type="PANTHER" id="PTHR11949">
    <property type="entry name" value="INTERFERON REGULATORY FACTOR"/>
    <property type="match status" value="1"/>
</dbReference>
<dbReference type="InterPro" id="IPR008984">
    <property type="entry name" value="SMAD_FHA_dom_sf"/>
</dbReference>
<comment type="caution">
    <text evidence="3">The sequence shown here is derived from an EMBL/GenBank/DDBJ whole genome shotgun (WGS) entry which is preliminary data.</text>
</comment>
<gene>
    <name evidence="3" type="ORF">RIMI_LOCUS17800355</name>
</gene>
<protein>
    <recommendedName>
        <fullName evidence="2">Interferon regulatory factor-3 domain-containing protein</fullName>
    </recommendedName>
</protein>
<dbReference type="InterPro" id="IPR019471">
    <property type="entry name" value="Interferon_reg_factor-3"/>
</dbReference>
<evidence type="ECO:0000256" key="1">
    <source>
        <dbReference type="SAM" id="MobiDB-lite"/>
    </source>
</evidence>
<name>A0ABN9M8C8_9NEOB</name>
<evidence type="ECO:0000313" key="4">
    <source>
        <dbReference type="Proteomes" id="UP001176940"/>
    </source>
</evidence>
<feature type="region of interest" description="Disordered" evidence="1">
    <location>
        <begin position="75"/>
        <end position="101"/>
    </location>
</feature>
<evidence type="ECO:0000259" key="2">
    <source>
        <dbReference type="SMART" id="SM01243"/>
    </source>
</evidence>
<reference evidence="3" key="1">
    <citation type="submission" date="2023-07" db="EMBL/GenBank/DDBJ databases">
        <authorList>
            <person name="Stuckert A."/>
        </authorList>
    </citation>
    <scope>NUCLEOTIDE SEQUENCE</scope>
</reference>
<accession>A0ABN9M8C8</accession>
<sequence length="101" mass="11263">MDRGLILTLQGQDIYAIRLCQCKVFWSGPCANNLAGPNPIEREKRIKVFSLETFLNDAFFRVTVQFSHPVFPTLSDRESSVVSPTSHPLGPAGQDFVPCHT</sequence>
<dbReference type="Gene3D" id="2.60.200.10">
    <property type="match status" value="1"/>
</dbReference>
<dbReference type="PANTHER" id="PTHR11949:SF10">
    <property type="entry name" value="INTERFERON REGULATORY FACTOR 5"/>
    <property type="match status" value="1"/>
</dbReference>
<dbReference type="Proteomes" id="UP001176940">
    <property type="component" value="Unassembled WGS sequence"/>
</dbReference>
<organism evidence="3 4">
    <name type="scientific">Ranitomeya imitator</name>
    <name type="common">mimic poison frog</name>
    <dbReference type="NCBI Taxonomy" id="111125"/>
    <lineage>
        <taxon>Eukaryota</taxon>
        <taxon>Metazoa</taxon>
        <taxon>Chordata</taxon>
        <taxon>Craniata</taxon>
        <taxon>Vertebrata</taxon>
        <taxon>Euteleostomi</taxon>
        <taxon>Amphibia</taxon>
        <taxon>Batrachia</taxon>
        <taxon>Anura</taxon>
        <taxon>Neobatrachia</taxon>
        <taxon>Hyloidea</taxon>
        <taxon>Dendrobatidae</taxon>
        <taxon>Dendrobatinae</taxon>
        <taxon>Ranitomeya</taxon>
    </lineage>
</organism>
<dbReference type="EMBL" id="CAUEEQ010052786">
    <property type="protein sequence ID" value="CAJ0961552.1"/>
    <property type="molecule type" value="Genomic_DNA"/>
</dbReference>